<gene>
    <name evidence="2" type="ORF">EZS28_036492</name>
</gene>
<dbReference type="PANTHER" id="PTHR33050:SF7">
    <property type="entry name" value="RIBONUCLEASE H"/>
    <property type="match status" value="1"/>
</dbReference>
<name>A0A5J4UDH3_9EUKA</name>
<sequence length="411" mass="47562">MKTLQQFGRVISTEKCEAEPKQIITFLGWIKNLEEMNIRILEERQLKMIRALKNWCNTIYKNKYVKIRQLAALIGRLNFLRTQIKEASLYLMELDKAKTQALKQQIMGRDNDSKQNNSSPQRGSNADIRQSNRINTTRLLGRNISRNDKQRQGNQSCLLQATPFRANLQEDAKSSSFDTFRQHNSSPLYWEMETERISDRKNKTRILPSEKTLTANHNNSHPSKIELNDRLTLQNVQIRRLYTEGLNDLNDLQDIESHATDRHFRNTVQQTNQQLCDSGPQRFKDTLPQRVQLQIGQSQIVNQSTNTRIKQGITNNEIRQSTGINNSTDLAGTIMVHQTKKYIHQIPFPWIIRENSGDGTENERQGLKACSKQCRCLASGPVADVGRDMLMRCMKMRGFSKDEVNILFKIQ</sequence>
<evidence type="ECO:0000313" key="2">
    <source>
        <dbReference type="EMBL" id="KAA6367981.1"/>
    </source>
</evidence>
<organism evidence="2 3">
    <name type="scientific">Streblomastix strix</name>
    <dbReference type="NCBI Taxonomy" id="222440"/>
    <lineage>
        <taxon>Eukaryota</taxon>
        <taxon>Metamonada</taxon>
        <taxon>Preaxostyla</taxon>
        <taxon>Oxymonadida</taxon>
        <taxon>Streblomastigidae</taxon>
        <taxon>Streblomastix</taxon>
    </lineage>
</organism>
<dbReference type="PANTHER" id="PTHR33050">
    <property type="entry name" value="REVERSE TRANSCRIPTASE DOMAIN-CONTAINING PROTEIN"/>
    <property type="match status" value="1"/>
</dbReference>
<dbReference type="EMBL" id="SNRW01017779">
    <property type="protein sequence ID" value="KAA6367981.1"/>
    <property type="molecule type" value="Genomic_DNA"/>
</dbReference>
<dbReference type="InterPro" id="IPR052055">
    <property type="entry name" value="Hepadnavirus_pol/RT"/>
</dbReference>
<dbReference type="Proteomes" id="UP000324800">
    <property type="component" value="Unassembled WGS sequence"/>
</dbReference>
<reference evidence="2 3" key="1">
    <citation type="submission" date="2019-03" db="EMBL/GenBank/DDBJ databases">
        <title>Single cell metagenomics reveals metabolic interactions within the superorganism composed of flagellate Streblomastix strix and complex community of Bacteroidetes bacteria on its surface.</title>
        <authorList>
            <person name="Treitli S.C."/>
            <person name="Kolisko M."/>
            <person name="Husnik F."/>
            <person name="Keeling P."/>
            <person name="Hampl V."/>
        </authorList>
    </citation>
    <scope>NUCLEOTIDE SEQUENCE [LARGE SCALE GENOMIC DNA]</scope>
    <source>
        <strain evidence="2">ST1C</strain>
    </source>
</reference>
<accession>A0A5J4UDH3</accession>
<dbReference type="AlphaFoldDB" id="A0A5J4UDH3"/>
<feature type="compositionally biased region" description="Polar residues" evidence="1">
    <location>
        <begin position="114"/>
        <end position="134"/>
    </location>
</feature>
<protein>
    <submittedName>
        <fullName evidence="2">Uncharacterized protein</fullName>
    </submittedName>
</protein>
<comment type="caution">
    <text evidence="2">The sequence shown here is derived from an EMBL/GenBank/DDBJ whole genome shotgun (WGS) entry which is preliminary data.</text>
</comment>
<evidence type="ECO:0000313" key="3">
    <source>
        <dbReference type="Proteomes" id="UP000324800"/>
    </source>
</evidence>
<evidence type="ECO:0000256" key="1">
    <source>
        <dbReference type="SAM" id="MobiDB-lite"/>
    </source>
</evidence>
<feature type="region of interest" description="Disordered" evidence="1">
    <location>
        <begin position="102"/>
        <end position="134"/>
    </location>
</feature>
<proteinExistence type="predicted"/>